<feature type="chain" id="PRO_5045903613" description="VCBS repeat-containing protein" evidence="1">
    <location>
        <begin position="21"/>
        <end position="219"/>
    </location>
</feature>
<proteinExistence type="predicted"/>
<reference evidence="3" key="1">
    <citation type="journal article" date="2019" name="Int. J. Syst. Evol. Microbiol.">
        <title>The Global Catalogue of Microorganisms (GCM) 10K type strain sequencing project: providing services to taxonomists for standard genome sequencing and annotation.</title>
        <authorList>
            <consortium name="The Broad Institute Genomics Platform"/>
            <consortium name="The Broad Institute Genome Sequencing Center for Infectious Disease"/>
            <person name="Wu L."/>
            <person name="Ma J."/>
        </authorList>
    </citation>
    <scope>NUCLEOTIDE SEQUENCE [LARGE SCALE GENOMIC DNA]</scope>
    <source>
        <strain evidence="3">JCM 18424</strain>
    </source>
</reference>
<accession>A0ABP9MWW6</accession>
<dbReference type="Proteomes" id="UP001500631">
    <property type="component" value="Unassembled WGS sequence"/>
</dbReference>
<comment type="caution">
    <text evidence="2">The sequence shown here is derived from an EMBL/GenBank/DDBJ whole genome shotgun (WGS) entry which is preliminary data.</text>
</comment>
<evidence type="ECO:0008006" key="4">
    <source>
        <dbReference type="Google" id="ProtNLM"/>
    </source>
</evidence>
<evidence type="ECO:0000313" key="2">
    <source>
        <dbReference type="EMBL" id="GAA5102180.1"/>
    </source>
</evidence>
<dbReference type="EMBL" id="BAABKE010000006">
    <property type="protein sequence ID" value="GAA5102180.1"/>
    <property type="molecule type" value="Genomic_DNA"/>
</dbReference>
<dbReference type="RefSeq" id="WP_077926362.1">
    <property type="nucleotide sequence ID" value="NZ_BAABKE010000006.1"/>
</dbReference>
<sequence length="219" mass="25236">MKKLYLIGLISCLLTSLSFADSKDQFMLGDYRIIDVMQSDLNNDGLDDLVLLVKDTKPDGFQPDQWGNEIVDKNRRGLVVFLKTEGGYQKVLEHKTIFSSENENGGVYFPPDLMVSLKKDILNIYYAHGRYGAWSYTFRYDQKGDFDLIGYDSQTNRGPITLSTTSINFLTDKKKILTNPDEGNEDWDIKDFKETWERLPKAKIIKLSEIKDIDELDIH</sequence>
<evidence type="ECO:0000313" key="3">
    <source>
        <dbReference type="Proteomes" id="UP001500631"/>
    </source>
</evidence>
<protein>
    <recommendedName>
        <fullName evidence="4">VCBS repeat-containing protein</fullName>
    </recommendedName>
</protein>
<evidence type="ECO:0000256" key="1">
    <source>
        <dbReference type="SAM" id="SignalP"/>
    </source>
</evidence>
<name>A0ABP9MWW6_9GAMM</name>
<keyword evidence="1" id="KW-0732">Signal</keyword>
<organism evidence="2 3">
    <name type="scientific">Wohlfahrtiimonas larvae</name>
    <dbReference type="NCBI Taxonomy" id="1157986"/>
    <lineage>
        <taxon>Bacteria</taxon>
        <taxon>Pseudomonadati</taxon>
        <taxon>Pseudomonadota</taxon>
        <taxon>Gammaproteobacteria</taxon>
        <taxon>Cardiobacteriales</taxon>
        <taxon>Ignatzschineriaceae</taxon>
        <taxon>Wohlfahrtiimonas</taxon>
    </lineage>
</organism>
<gene>
    <name evidence="2" type="ORF">GCM10023338_19120</name>
</gene>
<feature type="signal peptide" evidence="1">
    <location>
        <begin position="1"/>
        <end position="20"/>
    </location>
</feature>
<keyword evidence="3" id="KW-1185">Reference proteome</keyword>